<evidence type="ECO:0000313" key="1">
    <source>
        <dbReference type="EMBL" id="PIU40923.1"/>
    </source>
</evidence>
<dbReference type="Proteomes" id="UP000230052">
    <property type="component" value="Unassembled WGS sequence"/>
</dbReference>
<accession>A0A2J0KYM2</accession>
<name>A0A2J0KYM2_9BACT</name>
<sequence>MNKYLLLNPWIYDFAAYDFGIKPIGLLRIASYLRASGDVYFLDCLAGCARSKKKTGFSKFRKEKIDKPAALKDIKRPYFKYGISIQDFKNKLLSIKHPDAIFVSSGMTF</sequence>
<evidence type="ECO:0000313" key="2">
    <source>
        <dbReference type="Proteomes" id="UP000230052"/>
    </source>
</evidence>
<dbReference type="EMBL" id="PEWV01000075">
    <property type="protein sequence ID" value="PIU40923.1"/>
    <property type="molecule type" value="Genomic_DNA"/>
</dbReference>
<dbReference type="AlphaFoldDB" id="A0A2J0KYM2"/>
<evidence type="ECO:0008006" key="3">
    <source>
        <dbReference type="Google" id="ProtNLM"/>
    </source>
</evidence>
<protein>
    <recommendedName>
        <fullName evidence="3">Radical SAM protein</fullName>
    </recommendedName>
</protein>
<organism evidence="1 2">
    <name type="scientific">Candidatus Aquitaenariimonas noxiae</name>
    <dbReference type="NCBI Taxonomy" id="1974741"/>
    <lineage>
        <taxon>Bacteria</taxon>
        <taxon>Pseudomonadati</taxon>
        <taxon>Candidatus Omnitrophota</taxon>
        <taxon>Candidatus Aquitaenariimonas</taxon>
    </lineage>
</organism>
<gene>
    <name evidence="1" type="ORF">COS99_08460</name>
</gene>
<comment type="caution">
    <text evidence="1">The sequence shown here is derived from an EMBL/GenBank/DDBJ whole genome shotgun (WGS) entry which is preliminary data.</text>
</comment>
<proteinExistence type="predicted"/>
<reference evidence="1 2" key="1">
    <citation type="submission" date="2017-09" db="EMBL/GenBank/DDBJ databases">
        <title>Depth-based differentiation of microbial function through sediment-hosted aquifers and enrichment of novel symbionts in the deep terrestrial subsurface.</title>
        <authorList>
            <person name="Probst A.J."/>
            <person name="Ladd B."/>
            <person name="Jarett J.K."/>
            <person name="Geller-Mcgrath D.E."/>
            <person name="Sieber C.M."/>
            <person name="Emerson J.B."/>
            <person name="Anantharaman K."/>
            <person name="Thomas B.C."/>
            <person name="Malmstrom R."/>
            <person name="Stieglmeier M."/>
            <person name="Klingl A."/>
            <person name="Woyke T."/>
            <person name="Ryan C.M."/>
            <person name="Banfield J.F."/>
        </authorList>
    </citation>
    <scope>NUCLEOTIDE SEQUENCE [LARGE SCALE GENOMIC DNA]</scope>
    <source>
        <strain evidence="1">CG07_land_8_20_14_0_80_42_15</strain>
    </source>
</reference>